<dbReference type="Proteomes" id="UP000887566">
    <property type="component" value="Unplaced"/>
</dbReference>
<organism evidence="2 3">
    <name type="scientific">Plectus sambesii</name>
    <dbReference type="NCBI Taxonomy" id="2011161"/>
    <lineage>
        <taxon>Eukaryota</taxon>
        <taxon>Metazoa</taxon>
        <taxon>Ecdysozoa</taxon>
        <taxon>Nematoda</taxon>
        <taxon>Chromadorea</taxon>
        <taxon>Plectida</taxon>
        <taxon>Plectina</taxon>
        <taxon>Plectoidea</taxon>
        <taxon>Plectidae</taxon>
        <taxon>Plectus</taxon>
    </lineage>
</organism>
<protein>
    <submittedName>
        <fullName evidence="3">Uncharacterized protein</fullName>
    </submittedName>
</protein>
<proteinExistence type="predicted"/>
<evidence type="ECO:0000256" key="1">
    <source>
        <dbReference type="SAM" id="MobiDB-lite"/>
    </source>
</evidence>
<feature type="region of interest" description="Disordered" evidence="1">
    <location>
        <begin position="32"/>
        <end position="54"/>
    </location>
</feature>
<dbReference type="AlphaFoldDB" id="A0A914W3K4"/>
<reference evidence="3" key="1">
    <citation type="submission" date="2022-11" db="UniProtKB">
        <authorList>
            <consortium name="WormBaseParasite"/>
        </authorList>
    </citation>
    <scope>IDENTIFICATION</scope>
</reference>
<evidence type="ECO:0000313" key="3">
    <source>
        <dbReference type="WBParaSite" id="PSAMB.scaffold3067size33307.g20308.t1"/>
    </source>
</evidence>
<sequence>MIHSTLRPPELRRAKSDVVKQRRKTLSALVVSSESQSTSRAIDRAPDATVQPPTQSDMLVYRRREADPFSCRRARANRKGTLSRVVAAVVAVVRRRPEARAAGSVAMREAGIGRTAGRHFVSRNVRSPSIAADLTAISADDDDDADADDDLPSICCSPRLRSHGSLRHDAAEEARATRCGFLRFALTSDRAFRCYCMLIDAVAERVVPMSCPAES</sequence>
<accession>A0A914W3K4</accession>
<evidence type="ECO:0000313" key="2">
    <source>
        <dbReference type="Proteomes" id="UP000887566"/>
    </source>
</evidence>
<name>A0A914W3K4_9BILA</name>
<dbReference type="WBParaSite" id="PSAMB.scaffold3067size33307.g20308.t1">
    <property type="protein sequence ID" value="PSAMB.scaffold3067size33307.g20308.t1"/>
    <property type="gene ID" value="PSAMB.scaffold3067size33307.g20308"/>
</dbReference>
<keyword evidence="2" id="KW-1185">Reference proteome</keyword>